<evidence type="ECO:0000313" key="2">
    <source>
        <dbReference type="EMBL" id="MFD1570293.1"/>
    </source>
</evidence>
<keyword evidence="1" id="KW-0812">Transmembrane</keyword>
<feature type="transmembrane region" description="Helical" evidence="1">
    <location>
        <begin position="254"/>
        <end position="271"/>
    </location>
</feature>
<name>A0ABD6C001_9EURY</name>
<evidence type="ECO:0008006" key="4">
    <source>
        <dbReference type="Google" id="ProtNLM"/>
    </source>
</evidence>
<keyword evidence="1" id="KW-0472">Membrane</keyword>
<proteinExistence type="predicted"/>
<evidence type="ECO:0000256" key="1">
    <source>
        <dbReference type="SAM" id="Phobius"/>
    </source>
</evidence>
<evidence type="ECO:0000313" key="3">
    <source>
        <dbReference type="Proteomes" id="UP001597185"/>
    </source>
</evidence>
<feature type="transmembrane region" description="Helical" evidence="1">
    <location>
        <begin position="134"/>
        <end position="158"/>
    </location>
</feature>
<reference evidence="2 3" key="1">
    <citation type="journal article" date="2019" name="Int. J. Syst. Evol. Microbiol.">
        <title>The Global Catalogue of Microorganisms (GCM) 10K type strain sequencing project: providing services to taxonomists for standard genome sequencing and annotation.</title>
        <authorList>
            <consortium name="The Broad Institute Genomics Platform"/>
            <consortium name="The Broad Institute Genome Sequencing Center for Infectious Disease"/>
            <person name="Wu L."/>
            <person name="Ma J."/>
        </authorList>
    </citation>
    <scope>NUCLEOTIDE SEQUENCE [LARGE SCALE GENOMIC DNA]</scope>
    <source>
        <strain evidence="2 3">CGMCC 1.12689</strain>
    </source>
</reference>
<keyword evidence="1" id="KW-1133">Transmembrane helix</keyword>
<feature type="transmembrane region" description="Helical" evidence="1">
    <location>
        <begin position="21"/>
        <end position="40"/>
    </location>
</feature>
<feature type="transmembrane region" description="Helical" evidence="1">
    <location>
        <begin position="277"/>
        <end position="298"/>
    </location>
</feature>
<feature type="transmembrane region" description="Helical" evidence="1">
    <location>
        <begin position="98"/>
        <end position="122"/>
    </location>
</feature>
<feature type="transmembrane region" description="Helical" evidence="1">
    <location>
        <begin position="52"/>
        <end position="77"/>
    </location>
</feature>
<organism evidence="2 3">
    <name type="scientific">Halorubrum laminariae</name>
    <dbReference type="NCBI Taxonomy" id="1433523"/>
    <lineage>
        <taxon>Archaea</taxon>
        <taxon>Methanobacteriati</taxon>
        <taxon>Methanobacteriota</taxon>
        <taxon>Stenosarchaea group</taxon>
        <taxon>Halobacteria</taxon>
        <taxon>Halobacteriales</taxon>
        <taxon>Haloferacaceae</taxon>
        <taxon>Halorubrum</taxon>
    </lineage>
</organism>
<gene>
    <name evidence="2" type="ORF">ACFR9T_06780</name>
</gene>
<comment type="caution">
    <text evidence="2">The sequence shown here is derived from an EMBL/GenBank/DDBJ whole genome shotgun (WGS) entry which is preliminary data.</text>
</comment>
<dbReference type="AlphaFoldDB" id="A0ABD6C001"/>
<accession>A0ABD6C001</accession>
<keyword evidence="3" id="KW-1185">Reference proteome</keyword>
<protein>
    <recommendedName>
        <fullName evidence="4">ABC transporter permease</fullName>
    </recommendedName>
</protein>
<dbReference type="RefSeq" id="WP_256418087.1">
    <property type="nucleotide sequence ID" value="NZ_JANHDL010000004.1"/>
</dbReference>
<dbReference type="Proteomes" id="UP001597185">
    <property type="component" value="Unassembled WGS sequence"/>
</dbReference>
<dbReference type="EMBL" id="JBHUDB010000002">
    <property type="protein sequence ID" value="MFD1570293.1"/>
    <property type="molecule type" value="Genomic_DNA"/>
</dbReference>
<sequence length="301" mass="33067">MAYIREVGRSFQLMFTQPRAIGLHVGLLGAILIAVVVNPVESVPLLGSNWIVGGYSLMVSGMSVFLAIGVAASLSGHGSGAIPPFLSPAWSAFMIESGYILAMLFVVLPQVLWGGSIVSGLLMVTSVLSGWADFLMSALVAVIFLVGSFFLGGGIWAYPRITRSRDDMLHSKVIWLMKDFDEFTIEDAGDMAEALVVFETIGDHTIEYWSDITYFDDEWKWEIPPEAIRDCVTDPLFTMPRLILPLSVESHRRWRIIGVALIGAGAVIHTLHGSEQYLPILEILLTIFVSYVTMQFAFGSD</sequence>